<proteinExistence type="predicted"/>
<protein>
    <submittedName>
        <fullName evidence="1">Uncharacterized protein</fullName>
    </submittedName>
</protein>
<dbReference type="Proteomes" id="UP000183561">
    <property type="component" value="Unassembled WGS sequence"/>
</dbReference>
<sequence length="87" mass="9682">MGGDLERRRQNSADRRTNRDIARVEAEVARAVQQVRTQIAKEHAALGAIGSCVRAVEALPPSIPRAQRRMAERVAIRTSRLIGRLVQ</sequence>
<reference evidence="2" key="1">
    <citation type="submission" date="2016-10" db="EMBL/GenBank/DDBJ databases">
        <authorList>
            <person name="Varghese N."/>
            <person name="Submissions S."/>
        </authorList>
    </citation>
    <scope>NUCLEOTIDE SEQUENCE [LARGE SCALE GENOMIC DNA]</scope>
    <source>
        <strain evidence="2">DSM 44498</strain>
    </source>
</reference>
<evidence type="ECO:0000313" key="1">
    <source>
        <dbReference type="EMBL" id="SED98635.1"/>
    </source>
</evidence>
<keyword evidence="2" id="KW-1185">Reference proteome</keyword>
<accession>A0A1H5F5F1</accession>
<evidence type="ECO:0000313" key="2">
    <source>
        <dbReference type="Proteomes" id="UP000183561"/>
    </source>
</evidence>
<name>A0A1H5F5F1_9NOCA</name>
<organism evidence="1 2">
    <name type="scientific">Rhodococcus koreensis</name>
    <dbReference type="NCBI Taxonomy" id="99653"/>
    <lineage>
        <taxon>Bacteria</taxon>
        <taxon>Bacillati</taxon>
        <taxon>Actinomycetota</taxon>
        <taxon>Actinomycetes</taxon>
        <taxon>Mycobacteriales</taxon>
        <taxon>Nocardiaceae</taxon>
        <taxon>Rhodococcus</taxon>
    </lineage>
</organism>
<gene>
    <name evidence="1" type="ORF">SAMN04490239_9502</name>
</gene>
<dbReference type="AlphaFoldDB" id="A0A1H5F5F1"/>
<dbReference type="RefSeq" id="WP_072950792.1">
    <property type="nucleotide sequence ID" value="NZ_FNSV01000009.1"/>
</dbReference>
<dbReference type="EMBL" id="FNSV01000009">
    <property type="protein sequence ID" value="SED98635.1"/>
    <property type="molecule type" value="Genomic_DNA"/>
</dbReference>